<feature type="transmembrane region" description="Helical" evidence="6">
    <location>
        <begin position="106"/>
        <end position="127"/>
    </location>
</feature>
<feature type="transmembrane region" description="Helical" evidence="6">
    <location>
        <begin position="221"/>
        <end position="238"/>
    </location>
</feature>
<comment type="caution">
    <text evidence="8">The sequence shown here is derived from an EMBL/GenBank/DDBJ whole genome shotgun (WGS) entry which is preliminary data.</text>
</comment>
<evidence type="ECO:0000256" key="5">
    <source>
        <dbReference type="ARBA" id="ARBA00023136"/>
    </source>
</evidence>
<sequence length="440" mass="47631">MKNKSISLSENDCKLILTLCLLIIFGNINITMFNLAIPAISLSFSLSSSEASWIMVGYSIMMAIGAGTYSKLTDSFSFRRLYVIGLLIFAAGSIIGFFASSFTQLIIGRIIQAAGASSISPLSYGIATSFFDYNIRGRVLGILSATIAFASGLGPVFGGFIEEYTGWHTLFLVSSLCLFLLPFILKYMPDTEHHQEYFDVKGMLFFSGGMALIMVGVTVNFLLGFIGLILIWGFWIHDHKAKHPFISVNLLKNTSYCKLLGIALITFLCNTGLTFLLPTVMENVFNMSMGTVGMLMIPGALFAALLGPAIGKWSDKYGSFRILIISQGIVIFGFFLLSISIRWLPLVIALLIIIPVVGFNGVLTASGKSISLTVNHSELGIGMGLYTLFYLLGGAFGPALIGRLLDFKVDFGAIYIILGIIGVVSFLLALSLRGISSKAL</sequence>
<evidence type="ECO:0000259" key="7">
    <source>
        <dbReference type="PROSITE" id="PS50850"/>
    </source>
</evidence>
<keyword evidence="5 6" id="KW-0472">Membrane</keyword>
<dbReference type="PANTHER" id="PTHR42718:SF9">
    <property type="entry name" value="MAJOR FACILITATOR SUPERFAMILY MULTIDRUG TRANSPORTER MFSC"/>
    <property type="match status" value="1"/>
</dbReference>
<feature type="transmembrane region" description="Helical" evidence="6">
    <location>
        <begin position="347"/>
        <end position="367"/>
    </location>
</feature>
<dbReference type="InterPro" id="IPR036259">
    <property type="entry name" value="MFS_trans_sf"/>
</dbReference>
<evidence type="ECO:0000256" key="1">
    <source>
        <dbReference type="ARBA" id="ARBA00004651"/>
    </source>
</evidence>
<dbReference type="EMBL" id="JBJIAA010000002">
    <property type="protein sequence ID" value="MFL0249505.1"/>
    <property type="molecule type" value="Genomic_DNA"/>
</dbReference>
<dbReference type="PRINTS" id="PR01036">
    <property type="entry name" value="TCRTETB"/>
</dbReference>
<protein>
    <submittedName>
        <fullName evidence="8">MFS transporter</fullName>
    </submittedName>
</protein>
<gene>
    <name evidence="8" type="ORF">ACJDT4_03650</name>
</gene>
<dbReference type="InterPro" id="IPR020846">
    <property type="entry name" value="MFS_dom"/>
</dbReference>
<feature type="transmembrane region" description="Helical" evidence="6">
    <location>
        <begin position="259"/>
        <end position="281"/>
    </location>
</feature>
<dbReference type="Proteomes" id="UP001623592">
    <property type="component" value="Unassembled WGS sequence"/>
</dbReference>
<dbReference type="SUPFAM" id="SSF103473">
    <property type="entry name" value="MFS general substrate transporter"/>
    <property type="match status" value="1"/>
</dbReference>
<name>A0ABW8TAQ8_9CLOT</name>
<keyword evidence="4 6" id="KW-1133">Transmembrane helix</keyword>
<reference evidence="8 9" key="1">
    <citation type="submission" date="2024-11" db="EMBL/GenBank/DDBJ databases">
        <authorList>
            <person name="Heng Y.C."/>
            <person name="Lim A.C.H."/>
            <person name="Lee J.K.Y."/>
            <person name="Kittelmann S."/>
        </authorList>
    </citation>
    <scope>NUCLEOTIDE SEQUENCE [LARGE SCALE GENOMIC DNA]</scope>
    <source>
        <strain evidence="8 9">WILCCON 0114</strain>
    </source>
</reference>
<organism evidence="8 9">
    <name type="scientific">Clostridium neuense</name>
    <dbReference type="NCBI Taxonomy" id="1728934"/>
    <lineage>
        <taxon>Bacteria</taxon>
        <taxon>Bacillati</taxon>
        <taxon>Bacillota</taxon>
        <taxon>Clostridia</taxon>
        <taxon>Eubacteriales</taxon>
        <taxon>Clostridiaceae</taxon>
        <taxon>Clostridium</taxon>
    </lineage>
</organism>
<dbReference type="PANTHER" id="PTHR42718">
    <property type="entry name" value="MAJOR FACILITATOR SUPERFAMILY MULTIDRUG TRANSPORTER MFSC"/>
    <property type="match status" value="1"/>
</dbReference>
<dbReference type="PROSITE" id="PS50850">
    <property type="entry name" value="MFS"/>
    <property type="match status" value="1"/>
</dbReference>
<feature type="transmembrane region" description="Helical" evidence="6">
    <location>
        <begin position="413"/>
        <end position="432"/>
    </location>
</feature>
<feature type="transmembrane region" description="Helical" evidence="6">
    <location>
        <begin position="15"/>
        <end position="39"/>
    </location>
</feature>
<evidence type="ECO:0000313" key="8">
    <source>
        <dbReference type="EMBL" id="MFL0249505.1"/>
    </source>
</evidence>
<dbReference type="RefSeq" id="WP_406786170.1">
    <property type="nucleotide sequence ID" value="NZ_JBJIAA010000002.1"/>
</dbReference>
<feature type="domain" description="Major facilitator superfamily (MFS) profile" evidence="7">
    <location>
        <begin position="15"/>
        <end position="437"/>
    </location>
</feature>
<dbReference type="Gene3D" id="1.20.1250.20">
    <property type="entry name" value="MFS general substrate transporter like domains"/>
    <property type="match status" value="1"/>
</dbReference>
<feature type="transmembrane region" description="Helical" evidence="6">
    <location>
        <begin position="287"/>
        <end position="310"/>
    </location>
</feature>
<feature type="transmembrane region" description="Helical" evidence="6">
    <location>
        <begin position="167"/>
        <end position="185"/>
    </location>
</feature>
<proteinExistence type="predicted"/>
<dbReference type="CDD" id="cd17321">
    <property type="entry name" value="MFS_MMR_MDR_like"/>
    <property type="match status" value="1"/>
</dbReference>
<accession>A0ABW8TAQ8</accession>
<dbReference type="InterPro" id="IPR011701">
    <property type="entry name" value="MFS"/>
</dbReference>
<keyword evidence="9" id="KW-1185">Reference proteome</keyword>
<feature type="transmembrane region" description="Helical" evidence="6">
    <location>
        <begin position="139"/>
        <end position="161"/>
    </location>
</feature>
<evidence type="ECO:0000256" key="3">
    <source>
        <dbReference type="ARBA" id="ARBA00022692"/>
    </source>
</evidence>
<evidence type="ECO:0000256" key="4">
    <source>
        <dbReference type="ARBA" id="ARBA00022989"/>
    </source>
</evidence>
<comment type="subcellular location">
    <subcellularLocation>
        <location evidence="1">Cell membrane</location>
        <topology evidence="1">Multi-pass membrane protein</topology>
    </subcellularLocation>
</comment>
<evidence type="ECO:0000313" key="9">
    <source>
        <dbReference type="Proteomes" id="UP001623592"/>
    </source>
</evidence>
<keyword evidence="3 6" id="KW-0812">Transmembrane</keyword>
<feature type="transmembrane region" description="Helical" evidence="6">
    <location>
        <begin position="379"/>
        <end position="401"/>
    </location>
</feature>
<evidence type="ECO:0000256" key="2">
    <source>
        <dbReference type="ARBA" id="ARBA00022448"/>
    </source>
</evidence>
<evidence type="ECO:0000256" key="6">
    <source>
        <dbReference type="SAM" id="Phobius"/>
    </source>
</evidence>
<feature type="transmembrane region" description="Helical" evidence="6">
    <location>
        <begin position="81"/>
        <end position="100"/>
    </location>
</feature>
<feature type="transmembrane region" description="Helical" evidence="6">
    <location>
        <begin position="322"/>
        <end position="341"/>
    </location>
</feature>
<dbReference type="Pfam" id="PF07690">
    <property type="entry name" value="MFS_1"/>
    <property type="match status" value="1"/>
</dbReference>
<keyword evidence="2" id="KW-0813">Transport</keyword>
<feature type="transmembrane region" description="Helical" evidence="6">
    <location>
        <begin position="51"/>
        <end position="69"/>
    </location>
</feature>
<dbReference type="Gene3D" id="1.20.1720.10">
    <property type="entry name" value="Multidrug resistance protein D"/>
    <property type="match status" value="1"/>
</dbReference>